<protein>
    <recommendedName>
        <fullName evidence="5">Ankyrin repeats (3 copies)</fullName>
    </recommendedName>
</protein>
<dbReference type="EMBL" id="LNYZ01000008">
    <property type="protein sequence ID" value="KTD78663.1"/>
    <property type="molecule type" value="Genomic_DNA"/>
</dbReference>
<reference evidence="2 4" key="2">
    <citation type="submission" date="2018-06" db="EMBL/GenBank/DDBJ databases">
        <authorList>
            <consortium name="Pathogen Informatics"/>
            <person name="Doyle S."/>
        </authorList>
    </citation>
    <scope>NUCLEOTIDE SEQUENCE [LARGE SCALE GENOMIC DNA]</scope>
    <source>
        <strain evidence="2 4">NCTC11991</strain>
    </source>
</reference>
<dbReference type="OrthoDB" id="5653758at2"/>
<evidence type="ECO:0000313" key="3">
    <source>
        <dbReference type="Proteomes" id="UP000054820"/>
    </source>
</evidence>
<evidence type="ECO:0000313" key="4">
    <source>
        <dbReference type="Proteomes" id="UP000255110"/>
    </source>
</evidence>
<dbReference type="RefSeq" id="WP_058476707.1">
    <property type="nucleotide sequence ID" value="NZ_CAAAIO010000005.1"/>
</dbReference>
<dbReference type="EMBL" id="UGOY01000001">
    <property type="protein sequence ID" value="STY24246.1"/>
    <property type="molecule type" value="Genomic_DNA"/>
</dbReference>
<evidence type="ECO:0008006" key="5">
    <source>
        <dbReference type="Google" id="ProtNLM"/>
    </source>
</evidence>
<accession>A0A378LBL4</accession>
<dbReference type="Gene3D" id="1.25.40.20">
    <property type="entry name" value="Ankyrin repeat-containing domain"/>
    <property type="match status" value="1"/>
</dbReference>
<evidence type="ECO:0000313" key="2">
    <source>
        <dbReference type="EMBL" id="STY24246.1"/>
    </source>
</evidence>
<dbReference type="AlphaFoldDB" id="A0A378LBL4"/>
<organism evidence="2 4">
    <name type="scientific">Legionella steigerwaltii</name>
    <dbReference type="NCBI Taxonomy" id="460"/>
    <lineage>
        <taxon>Bacteria</taxon>
        <taxon>Pseudomonadati</taxon>
        <taxon>Pseudomonadota</taxon>
        <taxon>Gammaproteobacteria</taxon>
        <taxon>Legionellales</taxon>
        <taxon>Legionellaceae</taxon>
        <taxon>Legionella</taxon>
    </lineage>
</organism>
<dbReference type="STRING" id="460.Lstg_1132"/>
<keyword evidence="3" id="KW-1185">Reference proteome</keyword>
<reference evidence="1 3" key="1">
    <citation type="submission" date="2015-11" db="EMBL/GenBank/DDBJ databases">
        <title>Genomic analysis of 38 Legionella species identifies large and diverse effector repertoires.</title>
        <authorList>
            <person name="Burstein D."/>
            <person name="Amaro F."/>
            <person name="Zusman T."/>
            <person name="Lifshitz Z."/>
            <person name="Cohen O."/>
            <person name="Gilbert J.A."/>
            <person name="Pupko T."/>
            <person name="Shuman H.A."/>
            <person name="Segal G."/>
        </authorList>
    </citation>
    <scope>NUCLEOTIDE SEQUENCE [LARGE SCALE GENOMIC DNA]</scope>
    <source>
        <strain evidence="1 3">SC-18-C9</strain>
    </source>
</reference>
<gene>
    <name evidence="1" type="ORF">Lstg_1132</name>
    <name evidence="2" type="ORF">NCTC11991_02863</name>
</gene>
<dbReference type="Proteomes" id="UP000054820">
    <property type="component" value="Unassembled WGS sequence"/>
</dbReference>
<name>A0A378LBL4_9GAMM</name>
<dbReference type="InterPro" id="IPR036770">
    <property type="entry name" value="Ankyrin_rpt-contain_sf"/>
</dbReference>
<proteinExistence type="predicted"/>
<sequence>MPISDDPNERLIYCATKGLDVTVGNILKKNIRQLQPEKIDEAINKALKETRSDKLSSEQIDKLWKIIIQLCNLSQNGPHPNPKVVKNALVKHQVYQQQIQERQQQIEEEHQQQLQEQFDDMLGELIKDKMGDSEWNTFFDHIKKSGRKPSQAVIGYALHVATLNEQWKIFSSLLSHQEPNWGAASQLLRMAAKSGQFDAVKLLCSLSPENTPAESAIKKAYKDAKRTGHHEIVSYLSCELIHQHNLEKDPLALTQAILQDYVDHSFIGSSFFNSQVKGVKNILSQVKRKATEVHDESSRNQIVLEVVHSLQKVMADNKELLGRVDFIKAHCGKIEESPSLKAEL</sequence>
<dbReference type="Proteomes" id="UP000255110">
    <property type="component" value="Unassembled WGS sequence"/>
</dbReference>
<evidence type="ECO:0000313" key="1">
    <source>
        <dbReference type="EMBL" id="KTD78663.1"/>
    </source>
</evidence>